<keyword evidence="3" id="KW-1133">Transmembrane helix</keyword>
<evidence type="ECO:0000313" key="9">
    <source>
        <dbReference type="EMBL" id="RVW76845.1"/>
    </source>
</evidence>
<dbReference type="GO" id="GO:0000139">
    <property type="term" value="C:Golgi membrane"/>
    <property type="evidence" value="ECO:0007669"/>
    <property type="project" value="UniProtKB-SubCell"/>
</dbReference>
<evidence type="ECO:0000256" key="3">
    <source>
        <dbReference type="ARBA" id="ARBA00022989"/>
    </source>
</evidence>
<comment type="subcellular location">
    <subcellularLocation>
        <location evidence="1">Golgi apparatus membrane</location>
        <topology evidence="1">Single-pass membrane protein</topology>
    </subcellularLocation>
</comment>
<dbReference type="AlphaFoldDB" id="A0A438GXA7"/>
<evidence type="ECO:0000256" key="2">
    <source>
        <dbReference type="ARBA" id="ARBA00022692"/>
    </source>
</evidence>
<keyword evidence="5" id="KW-0472">Membrane</keyword>
<name>A0A438GXA7_VITVI</name>
<dbReference type="PANTHER" id="PTHR13481:SF0">
    <property type="entry name" value="SREBP REGULATING GENE PROTEIN"/>
    <property type="match status" value="1"/>
</dbReference>
<organism evidence="9 10">
    <name type="scientific">Vitis vinifera</name>
    <name type="common">Grape</name>
    <dbReference type="NCBI Taxonomy" id="29760"/>
    <lineage>
        <taxon>Eukaryota</taxon>
        <taxon>Viridiplantae</taxon>
        <taxon>Streptophyta</taxon>
        <taxon>Embryophyta</taxon>
        <taxon>Tracheophyta</taxon>
        <taxon>Spermatophyta</taxon>
        <taxon>Magnoliopsida</taxon>
        <taxon>eudicotyledons</taxon>
        <taxon>Gunneridae</taxon>
        <taxon>Pentapetalae</taxon>
        <taxon>rosids</taxon>
        <taxon>Vitales</taxon>
        <taxon>Vitaceae</taxon>
        <taxon>Viteae</taxon>
        <taxon>Vitis</taxon>
    </lineage>
</organism>
<dbReference type="PANTHER" id="PTHR13481">
    <property type="entry name" value="SREBP REGULATING GENE PROTEIN"/>
    <property type="match status" value="1"/>
</dbReference>
<reference evidence="9 10" key="1">
    <citation type="journal article" date="2018" name="PLoS Genet.">
        <title>Population sequencing reveals clonal diversity and ancestral inbreeding in the grapevine cultivar Chardonnay.</title>
        <authorList>
            <person name="Roach M.J."/>
            <person name="Johnson D.L."/>
            <person name="Bohlmann J."/>
            <person name="van Vuuren H.J."/>
            <person name="Jones S.J."/>
            <person name="Pretorius I.S."/>
            <person name="Schmidt S.A."/>
            <person name="Borneman A.R."/>
        </authorList>
    </citation>
    <scope>NUCLEOTIDE SEQUENCE [LARGE SCALE GENOMIC DNA]</scope>
    <source>
        <strain evidence="10">cv. Chardonnay</strain>
        <tissue evidence="9">Leaf</tissue>
    </source>
</reference>
<evidence type="ECO:0000256" key="1">
    <source>
        <dbReference type="ARBA" id="ARBA00004194"/>
    </source>
</evidence>
<comment type="caution">
    <text evidence="9">The sequence shown here is derived from an EMBL/GenBank/DDBJ whole genome shotgun (WGS) entry which is preliminary data.</text>
</comment>
<keyword evidence="2" id="KW-0812">Transmembrane</keyword>
<evidence type="ECO:0000256" key="5">
    <source>
        <dbReference type="ARBA" id="ARBA00023136"/>
    </source>
</evidence>
<dbReference type="EMBL" id="QGNW01000322">
    <property type="protein sequence ID" value="RVW76845.1"/>
    <property type="molecule type" value="Genomic_DNA"/>
</dbReference>
<evidence type="ECO:0000313" key="10">
    <source>
        <dbReference type="Proteomes" id="UP000288805"/>
    </source>
</evidence>
<dbReference type="InterPro" id="IPR019352">
    <property type="entry name" value="SPRING1"/>
</dbReference>
<proteinExistence type="inferred from homology"/>
<evidence type="ECO:0000256" key="7">
    <source>
        <dbReference type="ARBA" id="ARBA00023461"/>
    </source>
</evidence>
<sequence length="335" mass="36925">MLFSNSNVASASVFINVSELFLPVMWKDPNLLEKRICRTTVQGRYLRTDDNDNPQLGLDVDMKLYICHVCDALIDGPTVWMLLWKERAILLSLLTVFFLPCSGCNLISQCCNSYEFCVSCCLNPARTQKELALKVKMAKPVTAGAYASVFDFCTGRCRHNSESVVHENAYLSDFHHCFSLPSNSAGEAWSLIPNSWNGLFLKIVKQLMASMHAGGVDRNPELRLNGIHVVVGRQGESCDSVCKSNGQSCVPSKLSVLNQCEMTTLGWLPTLKGSMQKYMSCKGACLASIGADQPAEVVDDAPRHLNPGACLYTRTQTILSCDGSHQHTRRLCPCA</sequence>
<accession>A0A438GXA7</accession>
<gene>
    <name evidence="9" type="ORF">CK203_043072</name>
</gene>
<dbReference type="Pfam" id="PF10218">
    <property type="entry name" value="SPRING1"/>
    <property type="match status" value="1"/>
</dbReference>
<evidence type="ECO:0000256" key="6">
    <source>
        <dbReference type="ARBA" id="ARBA00023180"/>
    </source>
</evidence>
<protein>
    <recommendedName>
        <fullName evidence="8">SREBP regulating gene protein</fullName>
    </recommendedName>
</protein>
<evidence type="ECO:0000256" key="8">
    <source>
        <dbReference type="ARBA" id="ARBA00023485"/>
    </source>
</evidence>
<keyword evidence="4" id="KW-0333">Golgi apparatus</keyword>
<evidence type="ECO:0000256" key="4">
    <source>
        <dbReference type="ARBA" id="ARBA00023034"/>
    </source>
</evidence>
<dbReference type="GO" id="GO:2000640">
    <property type="term" value="P:positive regulation of SREBP signaling pathway"/>
    <property type="evidence" value="ECO:0007669"/>
    <property type="project" value="InterPro"/>
</dbReference>
<comment type="similarity">
    <text evidence="7">Belongs to the SPRING family.</text>
</comment>
<dbReference type="Proteomes" id="UP000288805">
    <property type="component" value="Unassembled WGS sequence"/>
</dbReference>
<keyword evidence="6" id="KW-0325">Glycoprotein</keyword>